<keyword evidence="4" id="KW-1185">Reference proteome</keyword>
<keyword evidence="3" id="KW-0645">Protease</keyword>
<feature type="transmembrane region" description="Helical" evidence="1">
    <location>
        <begin position="97"/>
        <end position="118"/>
    </location>
</feature>
<protein>
    <submittedName>
        <fullName evidence="3">CAAX protease</fullName>
    </submittedName>
</protein>
<feature type="domain" description="CAAX prenyl protease 2/Lysostaphin resistance protein A-like" evidence="2">
    <location>
        <begin position="133"/>
        <end position="229"/>
    </location>
</feature>
<gene>
    <name evidence="3" type="ORF">CPHO_11655</name>
</gene>
<proteinExistence type="predicted"/>
<feature type="transmembrane region" description="Helical" evidence="1">
    <location>
        <begin position="52"/>
        <end position="77"/>
    </location>
</feature>
<dbReference type="InterPro" id="IPR003675">
    <property type="entry name" value="Rce1/LyrA-like_dom"/>
</dbReference>
<feature type="transmembrane region" description="Helical" evidence="1">
    <location>
        <begin position="216"/>
        <end position="237"/>
    </location>
</feature>
<keyword evidence="1" id="KW-1133">Transmembrane helix</keyword>
<dbReference type="GO" id="GO:0080120">
    <property type="term" value="P:CAAX-box protein maturation"/>
    <property type="evidence" value="ECO:0007669"/>
    <property type="project" value="UniProtKB-ARBA"/>
</dbReference>
<dbReference type="RefSeq" id="WP_075736027.1">
    <property type="nucleotide sequence ID" value="NZ_CP009249.1"/>
</dbReference>
<keyword evidence="3" id="KW-0378">Hydrolase</keyword>
<feature type="transmembrane region" description="Helical" evidence="1">
    <location>
        <begin position="138"/>
        <end position="157"/>
    </location>
</feature>
<dbReference type="KEGG" id="cpho:CPHO_11655"/>
<keyword evidence="1" id="KW-0472">Membrane</keyword>
<feature type="transmembrane region" description="Helical" evidence="1">
    <location>
        <begin position="193"/>
        <end position="211"/>
    </location>
</feature>
<name>A0A1L7D5M4_9CORY</name>
<sequence>MTRLRQEILLVLALSFGMAGLRSALRLADAYLRPEALNHQSVALSTPYAQVWWIDFGLQLCSAGVLFSWGFLALFLLAGEGLRLPKLQLRDWRGGALLAALIGIPGLIFYLTALHLGWTKEVIPTTFDNPWVEMPTLLLRSAANAFAEEVVVIFWFLSRLTRNSPVRNLGWHPYAAILAAAALRGSYHLYQGVSAGFGNIAMGLLFGYVYYRTGKIWPLILAHFLIDAVAFLGYALGIRL</sequence>
<accession>A0A1L7D5M4</accession>
<dbReference type="GO" id="GO:0004175">
    <property type="term" value="F:endopeptidase activity"/>
    <property type="evidence" value="ECO:0007669"/>
    <property type="project" value="UniProtKB-ARBA"/>
</dbReference>
<keyword evidence="1" id="KW-0812">Transmembrane</keyword>
<dbReference type="STRING" id="161895.CPHO_11655"/>
<evidence type="ECO:0000256" key="1">
    <source>
        <dbReference type="SAM" id="Phobius"/>
    </source>
</evidence>
<evidence type="ECO:0000313" key="3">
    <source>
        <dbReference type="EMBL" id="APT93438.1"/>
    </source>
</evidence>
<dbReference type="AlphaFoldDB" id="A0A1L7D5M4"/>
<dbReference type="Proteomes" id="UP000185491">
    <property type="component" value="Chromosome"/>
</dbReference>
<dbReference type="GO" id="GO:0006508">
    <property type="term" value="P:proteolysis"/>
    <property type="evidence" value="ECO:0007669"/>
    <property type="project" value="UniProtKB-KW"/>
</dbReference>
<dbReference type="OrthoDB" id="4453618at2"/>
<evidence type="ECO:0000259" key="2">
    <source>
        <dbReference type="Pfam" id="PF02517"/>
    </source>
</evidence>
<dbReference type="EMBL" id="CP009249">
    <property type="protein sequence ID" value="APT93438.1"/>
    <property type="molecule type" value="Genomic_DNA"/>
</dbReference>
<reference evidence="3 4" key="1">
    <citation type="submission" date="2014-08" db="EMBL/GenBank/DDBJ databases">
        <title>Complete genome sequence of Corynebacterium phocae M408/89/1(T)(=DSM 44612(T)), isolated from the common seal (Phoca vitulina).</title>
        <authorList>
            <person name="Ruckert C."/>
            <person name="Albersmeier A."/>
            <person name="Winkler A."/>
            <person name="Kalinowski J."/>
        </authorList>
    </citation>
    <scope>NUCLEOTIDE SEQUENCE [LARGE SCALE GENOMIC DNA]</scope>
    <source>
        <strain evidence="3 4">M408/89/1</strain>
    </source>
</reference>
<dbReference type="Pfam" id="PF02517">
    <property type="entry name" value="Rce1-like"/>
    <property type="match status" value="1"/>
</dbReference>
<evidence type="ECO:0000313" key="4">
    <source>
        <dbReference type="Proteomes" id="UP000185491"/>
    </source>
</evidence>
<organism evidence="3 4">
    <name type="scientific">Corynebacterium phocae</name>
    <dbReference type="NCBI Taxonomy" id="161895"/>
    <lineage>
        <taxon>Bacteria</taxon>
        <taxon>Bacillati</taxon>
        <taxon>Actinomycetota</taxon>
        <taxon>Actinomycetes</taxon>
        <taxon>Mycobacteriales</taxon>
        <taxon>Corynebacteriaceae</taxon>
        <taxon>Corynebacterium</taxon>
    </lineage>
</organism>